<evidence type="ECO:0000256" key="4">
    <source>
        <dbReference type="SAM" id="Phobius"/>
    </source>
</evidence>
<accession>A0A8K0SQ02</accession>
<sequence length="292" mass="30512">MSTSQDLTSLDAGSLFRVDGMVALITGGGTGIGLMLAKALAVNGAAKVYIAGRRMEVLEKAAAAIGPNVIPVQCDVTSKEDLQQVVSLIETEVGYLNVLACNSGITGPQVKPLDPNTTVEEWSSSHFAVDFAEYTKTFAVNTASVWFTAMACLPLLDKGNKKGNLQQTSQVIVTTSIASFNRKAPGGWAYGQSKAGATLAMKQLAVALPQWNIRANCICPGLFPSEMTTPLLDAHGGSAGVLPSEAVPLQRFGKEKEMGGTMLYLASQAGGYCNGNIVVIDGGRLGGFPSTY</sequence>
<evidence type="ECO:0000313" key="6">
    <source>
        <dbReference type="Proteomes" id="UP000813444"/>
    </source>
</evidence>
<keyword evidence="6" id="KW-1185">Reference proteome</keyword>
<evidence type="ECO:0000256" key="2">
    <source>
        <dbReference type="ARBA" id="ARBA00022857"/>
    </source>
</evidence>
<dbReference type="PANTHER" id="PTHR43618:SF18">
    <property type="entry name" value="SHORT CHAIN DEHYDROGENASE_REDUCTASE FAMILY (AFU_ORTHOLOGUE AFUA_5G12480)"/>
    <property type="match status" value="1"/>
</dbReference>
<keyword evidence="3" id="KW-0560">Oxidoreductase</keyword>
<dbReference type="CDD" id="cd05233">
    <property type="entry name" value="SDR_c"/>
    <property type="match status" value="1"/>
</dbReference>
<name>A0A8K0SQ02_9HYPO</name>
<dbReference type="InterPro" id="IPR002347">
    <property type="entry name" value="SDR_fam"/>
</dbReference>
<dbReference type="Gene3D" id="3.40.50.720">
    <property type="entry name" value="NAD(P)-binding Rossmann-like Domain"/>
    <property type="match status" value="1"/>
</dbReference>
<comment type="similarity">
    <text evidence="1">Belongs to the short-chain dehydrogenases/reductases (SDR) family.</text>
</comment>
<keyword evidence="4" id="KW-0472">Membrane</keyword>
<dbReference type="AlphaFoldDB" id="A0A8K0SQ02"/>
<gene>
    <name evidence="5" type="ORF">B0I35DRAFT_478018</name>
</gene>
<evidence type="ECO:0000256" key="3">
    <source>
        <dbReference type="ARBA" id="ARBA00023002"/>
    </source>
</evidence>
<keyword evidence="2" id="KW-0521">NADP</keyword>
<evidence type="ECO:0000256" key="1">
    <source>
        <dbReference type="ARBA" id="ARBA00006484"/>
    </source>
</evidence>
<dbReference type="InterPro" id="IPR052178">
    <property type="entry name" value="Sec_Metab_Biosynth_SDR"/>
</dbReference>
<keyword evidence="4" id="KW-0812">Transmembrane</keyword>
<dbReference type="Pfam" id="PF13561">
    <property type="entry name" value="adh_short_C2"/>
    <property type="match status" value="1"/>
</dbReference>
<dbReference type="PANTHER" id="PTHR43618">
    <property type="entry name" value="7-ALPHA-HYDROXYSTEROID DEHYDROGENASE"/>
    <property type="match status" value="1"/>
</dbReference>
<dbReference type="PRINTS" id="PR00081">
    <property type="entry name" value="GDHRDH"/>
</dbReference>
<dbReference type="Proteomes" id="UP000813444">
    <property type="component" value="Unassembled WGS sequence"/>
</dbReference>
<dbReference type="SUPFAM" id="SSF51735">
    <property type="entry name" value="NAD(P)-binding Rossmann-fold domains"/>
    <property type="match status" value="1"/>
</dbReference>
<proteinExistence type="inferred from homology"/>
<dbReference type="InterPro" id="IPR036291">
    <property type="entry name" value="NAD(P)-bd_dom_sf"/>
</dbReference>
<protein>
    <submittedName>
        <fullName evidence="5">Uncharacterized protein</fullName>
    </submittedName>
</protein>
<dbReference type="OrthoDB" id="2962696at2759"/>
<dbReference type="GO" id="GO:0016491">
    <property type="term" value="F:oxidoreductase activity"/>
    <property type="evidence" value="ECO:0007669"/>
    <property type="project" value="UniProtKB-KW"/>
</dbReference>
<comment type="caution">
    <text evidence="5">The sequence shown here is derived from an EMBL/GenBank/DDBJ whole genome shotgun (WGS) entry which is preliminary data.</text>
</comment>
<feature type="transmembrane region" description="Helical" evidence="4">
    <location>
        <begin position="20"/>
        <end position="46"/>
    </location>
</feature>
<evidence type="ECO:0000313" key="5">
    <source>
        <dbReference type="EMBL" id="KAH7319690.1"/>
    </source>
</evidence>
<organism evidence="5 6">
    <name type="scientific">Stachybotrys elegans</name>
    <dbReference type="NCBI Taxonomy" id="80388"/>
    <lineage>
        <taxon>Eukaryota</taxon>
        <taxon>Fungi</taxon>
        <taxon>Dikarya</taxon>
        <taxon>Ascomycota</taxon>
        <taxon>Pezizomycotina</taxon>
        <taxon>Sordariomycetes</taxon>
        <taxon>Hypocreomycetidae</taxon>
        <taxon>Hypocreales</taxon>
        <taxon>Stachybotryaceae</taxon>
        <taxon>Stachybotrys</taxon>
    </lineage>
</organism>
<keyword evidence="4" id="KW-1133">Transmembrane helix</keyword>
<dbReference type="EMBL" id="JAGPNK010000006">
    <property type="protein sequence ID" value="KAH7319690.1"/>
    <property type="molecule type" value="Genomic_DNA"/>
</dbReference>
<reference evidence="5" key="1">
    <citation type="journal article" date="2021" name="Nat. Commun.">
        <title>Genetic determinants of endophytism in the Arabidopsis root mycobiome.</title>
        <authorList>
            <person name="Mesny F."/>
            <person name="Miyauchi S."/>
            <person name="Thiergart T."/>
            <person name="Pickel B."/>
            <person name="Atanasova L."/>
            <person name="Karlsson M."/>
            <person name="Huettel B."/>
            <person name="Barry K.W."/>
            <person name="Haridas S."/>
            <person name="Chen C."/>
            <person name="Bauer D."/>
            <person name="Andreopoulos W."/>
            <person name="Pangilinan J."/>
            <person name="LaButti K."/>
            <person name="Riley R."/>
            <person name="Lipzen A."/>
            <person name="Clum A."/>
            <person name="Drula E."/>
            <person name="Henrissat B."/>
            <person name="Kohler A."/>
            <person name="Grigoriev I.V."/>
            <person name="Martin F.M."/>
            <person name="Hacquard S."/>
        </authorList>
    </citation>
    <scope>NUCLEOTIDE SEQUENCE</scope>
    <source>
        <strain evidence="5">MPI-CAGE-CH-0235</strain>
    </source>
</reference>